<gene>
    <name evidence="2" type="ORF">PBY51_023193</name>
</gene>
<sequence>MRHEGCNACAEETTQEEKRVCRIDSPCIAGRRADGGGGGSWRFFCRHPGSVYSRHRNLKAVKRCSETSCRENVVPPPDAASLSSSASSAMLSPSRR</sequence>
<dbReference type="Proteomes" id="UP001346869">
    <property type="component" value="Unassembled WGS sequence"/>
</dbReference>
<keyword evidence="3" id="KW-1185">Reference proteome</keyword>
<dbReference type="EMBL" id="JAUZQC010000021">
    <property type="protein sequence ID" value="KAK5851654.1"/>
    <property type="molecule type" value="Genomic_DNA"/>
</dbReference>
<protein>
    <submittedName>
        <fullName evidence="2">Uncharacterized protein</fullName>
    </submittedName>
</protein>
<name>A0AAN8ADC0_ELEMC</name>
<comment type="caution">
    <text evidence="2">The sequence shown here is derived from an EMBL/GenBank/DDBJ whole genome shotgun (WGS) entry which is preliminary data.</text>
</comment>
<reference evidence="2 3" key="2">
    <citation type="journal article" date="2023" name="Mol. Biol. Evol.">
        <title>Genomics of Secondarily Temperate Adaptation in the Only Non-Antarctic Icefish.</title>
        <authorList>
            <person name="Rivera-Colon A.G."/>
            <person name="Rayamajhi N."/>
            <person name="Minhas B.F."/>
            <person name="Madrigal G."/>
            <person name="Bilyk K.T."/>
            <person name="Yoon V."/>
            <person name="Hune M."/>
            <person name="Gregory S."/>
            <person name="Cheng C.H.C."/>
            <person name="Catchen J.M."/>
        </authorList>
    </citation>
    <scope>NUCLEOTIDE SEQUENCE [LARGE SCALE GENOMIC DNA]</scope>
    <source>
        <strain evidence="2">JMC-PN-2008</strain>
    </source>
</reference>
<reference evidence="2 3" key="1">
    <citation type="journal article" date="2023" name="Genes (Basel)">
        <title>Chromosome-Level Genome Assembly and Circadian Gene Repertoire of the Patagonia Blennie Eleginops maclovinus-The Closest Ancestral Proxy of Antarctic Cryonotothenioids.</title>
        <authorList>
            <person name="Cheng C.C."/>
            <person name="Rivera-Colon A.G."/>
            <person name="Minhas B.F."/>
            <person name="Wilson L."/>
            <person name="Rayamajhi N."/>
            <person name="Vargas-Chacoff L."/>
            <person name="Catchen J.M."/>
        </authorList>
    </citation>
    <scope>NUCLEOTIDE SEQUENCE [LARGE SCALE GENOMIC DNA]</scope>
    <source>
        <strain evidence="2">JMC-PN-2008</strain>
    </source>
</reference>
<evidence type="ECO:0000256" key="1">
    <source>
        <dbReference type="SAM" id="MobiDB-lite"/>
    </source>
</evidence>
<proteinExistence type="predicted"/>
<feature type="region of interest" description="Disordered" evidence="1">
    <location>
        <begin position="70"/>
        <end position="96"/>
    </location>
</feature>
<feature type="compositionally biased region" description="Low complexity" evidence="1">
    <location>
        <begin position="79"/>
        <end position="96"/>
    </location>
</feature>
<dbReference type="AlphaFoldDB" id="A0AAN8ADC0"/>
<evidence type="ECO:0000313" key="2">
    <source>
        <dbReference type="EMBL" id="KAK5851654.1"/>
    </source>
</evidence>
<evidence type="ECO:0000313" key="3">
    <source>
        <dbReference type="Proteomes" id="UP001346869"/>
    </source>
</evidence>
<organism evidence="2 3">
    <name type="scientific">Eleginops maclovinus</name>
    <name type="common">Patagonian blennie</name>
    <name type="synonym">Eleginus maclovinus</name>
    <dbReference type="NCBI Taxonomy" id="56733"/>
    <lineage>
        <taxon>Eukaryota</taxon>
        <taxon>Metazoa</taxon>
        <taxon>Chordata</taxon>
        <taxon>Craniata</taxon>
        <taxon>Vertebrata</taxon>
        <taxon>Euteleostomi</taxon>
        <taxon>Actinopterygii</taxon>
        <taxon>Neopterygii</taxon>
        <taxon>Teleostei</taxon>
        <taxon>Neoteleostei</taxon>
        <taxon>Acanthomorphata</taxon>
        <taxon>Eupercaria</taxon>
        <taxon>Perciformes</taxon>
        <taxon>Notothenioidei</taxon>
        <taxon>Eleginopidae</taxon>
        <taxon>Eleginops</taxon>
    </lineage>
</organism>
<accession>A0AAN8ADC0</accession>